<evidence type="ECO:0000256" key="8">
    <source>
        <dbReference type="SAM" id="MobiDB-lite"/>
    </source>
</evidence>
<sequence length="595" mass="64864">MDLPLSNCSRKEETRAHPAFMLFGKHIKGPLPTKKIKEELSPRGVDEGGSVSLATSSDEEEDLNAIEQDPIQKGSAHISQDHWKAKKICEEDSSTSKKMQSHKRKIVDSEGYWLAQQSLATRQESEKRQNVANEGMVCQGGGGGGGIAMGKHTFTEKEVKLEGDMQARKRQVGLWSRCPRCNSTETKFCYFNNYNVNQPRHFCKHCQRYWTAGGTLRNVPVGAGKRKNKHALRKDAFFMSPLCESSSTASLDALVDGPDVKSGPMSANANVPADIGSTQDANCQIPSEQSLMVGQMAPINTELELTVHRGTTLPINTSLAFSNTSPLQKPHSLTPLQQLHCMGLANRERPTCSGSTNCGKPCSESAVGPFCLASEVSSDEARQKHPCSNFSGMASNLGVGSSRFGASGSARSSEMSAILQSGADLRSGSCELSDARAYVPSGSCDEVRSSLHVEAKRAPNQPNLDELPSRDQKSASPHHESRHSQINPTFHHGLTLTPSLVNPHSSLGKAQGLAQHNPPSLPLLDPNLWPYFYHMYWLDTLTPPHLKPVLTPQGWAFPFVPPNLEAPSSPTQSTFPTLAKSEFAHTTDTIKYLYH</sequence>
<dbReference type="InterPro" id="IPR045174">
    <property type="entry name" value="Dof"/>
</dbReference>
<evidence type="ECO:0000256" key="4">
    <source>
        <dbReference type="ARBA" id="ARBA00023015"/>
    </source>
</evidence>
<dbReference type="PANTHER" id="PTHR31089:SF22">
    <property type="entry name" value="CYCLIC DOF FACTOR 4"/>
    <property type="match status" value="1"/>
</dbReference>
<accession>A0A9D4UP55</accession>
<evidence type="ECO:0000313" key="11">
    <source>
        <dbReference type="Proteomes" id="UP000886520"/>
    </source>
</evidence>
<dbReference type="PANTHER" id="PTHR31089">
    <property type="entry name" value="CYCLIC DOF FACTOR 2"/>
    <property type="match status" value="1"/>
</dbReference>
<dbReference type="GO" id="GO:0003677">
    <property type="term" value="F:DNA binding"/>
    <property type="evidence" value="ECO:0007669"/>
    <property type="project" value="UniProtKB-KW"/>
</dbReference>
<dbReference type="PROSITE" id="PS01361">
    <property type="entry name" value="ZF_DOF_1"/>
    <property type="match status" value="1"/>
</dbReference>
<dbReference type="Pfam" id="PF02701">
    <property type="entry name" value="Zn_ribbon_Dof"/>
    <property type="match status" value="1"/>
</dbReference>
<evidence type="ECO:0000256" key="5">
    <source>
        <dbReference type="ARBA" id="ARBA00023125"/>
    </source>
</evidence>
<evidence type="ECO:0000256" key="2">
    <source>
        <dbReference type="ARBA" id="ARBA00022771"/>
    </source>
</evidence>
<dbReference type="OrthoDB" id="10486225at2759"/>
<keyword evidence="6" id="KW-0804">Transcription</keyword>
<evidence type="ECO:0000256" key="1">
    <source>
        <dbReference type="ARBA" id="ARBA00022723"/>
    </source>
</evidence>
<feature type="region of interest" description="Disordered" evidence="8">
    <location>
        <begin position="454"/>
        <end position="498"/>
    </location>
</feature>
<keyword evidence="1" id="KW-0479">Metal-binding</keyword>
<proteinExistence type="predicted"/>
<keyword evidence="11" id="KW-1185">Reference proteome</keyword>
<dbReference type="PROSITE" id="PS50884">
    <property type="entry name" value="ZF_DOF_2"/>
    <property type="match status" value="1"/>
</dbReference>
<feature type="domain" description="Dof-type" evidence="9">
    <location>
        <begin position="176"/>
        <end position="230"/>
    </location>
</feature>
<dbReference type="GO" id="GO:0008270">
    <property type="term" value="F:zinc ion binding"/>
    <property type="evidence" value="ECO:0007669"/>
    <property type="project" value="UniProtKB-KW"/>
</dbReference>
<keyword evidence="4" id="KW-0805">Transcription regulation</keyword>
<feature type="compositionally biased region" description="Basic and acidic residues" evidence="8">
    <location>
        <begin position="467"/>
        <end position="483"/>
    </location>
</feature>
<feature type="region of interest" description="Disordered" evidence="8">
    <location>
        <begin position="31"/>
        <end position="62"/>
    </location>
</feature>
<comment type="caution">
    <text evidence="10">The sequence shown here is derived from an EMBL/GenBank/DDBJ whole genome shotgun (WGS) entry which is preliminary data.</text>
</comment>
<dbReference type="AlphaFoldDB" id="A0A9D4UP55"/>
<keyword evidence="2" id="KW-0863">Zinc-finger</keyword>
<evidence type="ECO:0000256" key="3">
    <source>
        <dbReference type="ARBA" id="ARBA00022833"/>
    </source>
</evidence>
<reference evidence="10" key="1">
    <citation type="submission" date="2021-01" db="EMBL/GenBank/DDBJ databases">
        <title>Adiantum capillus-veneris genome.</title>
        <authorList>
            <person name="Fang Y."/>
            <person name="Liao Q."/>
        </authorList>
    </citation>
    <scope>NUCLEOTIDE SEQUENCE</scope>
    <source>
        <strain evidence="10">H3</strain>
        <tissue evidence="10">Leaf</tissue>
    </source>
</reference>
<feature type="compositionally biased region" description="Basic and acidic residues" evidence="8">
    <location>
        <begin position="35"/>
        <end position="46"/>
    </location>
</feature>
<gene>
    <name evidence="10" type="ORF">GOP47_0013397</name>
</gene>
<evidence type="ECO:0000256" key="6">
    <source>
        <dbReference type="ARBA" id="ARBA00023163"/>
    </source>
</evidence>
<evidence type="ECO:0000256" key="7">
    <source>
        <dbReference type="ARBA" id="ARBA00023242"/>
    </source>
</evidence>
<dbReference type="Proteomes" id="UP000886520">
    <property type="component" value="Chromosome 13"/>
</dbReference>
<keyword evidence="7" id="KW-0539">Nucleus</keyword>
<evidence type="ECO:0000259" key="9">
    <source>
        <dbReference type="PROSITE" id="PS50884"/>
    </source>
</evidence>
<dbReference type="InterPro" id="IPR003851">
    <property type="entry name" value="Znf_Dof"/>
</dbReference>
<evidence type="ECO:0000313" key="10">
    <source>
        <dbReference type="EMBL" id="KAI5071146.1"/>
    </source>
</evidence>
<organism evidence="10 11">
    <name type="scientific">Adiantum capillus-veneris</name>
    <name type="common">Maidenhair fern</name>
    <dbReference type="NCBI Taxonomy" id="13818"/>
    <lineage>
        <taxon>Eukaryota</taxon>
        <taxon>Viridiplantae</taxon>
        <taxon>Streptophyta</taxon>
        <taxon>Embryophyta</taxon>
        <taxon>Tracheophyta</taxon>
        <taxon>Polypodiopsida</taxon>
        <taxon>Polypodiidae</taxon>
        <taxon>Polypodiales</taxon>
        <taxon>Pteridineae</taxon>
        <taxon>Pteridaceae</taxon>
        <taxon>Vittarioideae</taxon>
        <taxon>Adiantum</taxon>
    </lineage>
</organism>
<dbReference type="EMBL" id="JABFUD020000013">
    <property type="protein sequence ID" value="KAI5071146.1"/>
    <property type="molecule type" value="Genomic_DNA"/>
</dbReference>
<dbReference type="GO" id="GO:0003700">
    <property type="term" value="F:DNA-binding transcription factor activity"/>
    <property type="evidence" value="ECO:0007669"/>
    <property type="project" value="InterPro"/>
</dbReference>
<protein>
    <recommendedName>
        <fullName evidence="9">Dof-type domain-containing protein</fullName>
    </recommendedName>
</protein>
<keyword evidence="5" id="KW-0238">DNA-binding</keyword>
<keyword evidence="3" id="KW-0862">Zinc</keyword>
<name>A0A9D4UP55_ADICA</name>